<keyword evidence="3" id="KW-1185">Reference proteome</keyword>
<sequence length="105" mass="10514">MEERQHGRRGVGVAQGRYEVETVDAVDGGRVGGGVVPVEGDRLGTSDRDGPAAGGFDSVARGRQLRGGSASGGARGADDQSGAGGGHRLLPAKSAPGSWTARGFQ</sequence>
<dbReference type="EMBL" id="BMTL01000002">
    <property type="protein sequence ID" value="GGR70404.1"/>
    <property type="molecule type" value="Genomic_DNA"/>
</dbReference>
<accession>A0A918FR18</accession>
<gene>
    <name evidence="2" type="ORF">GCM10010269_06660</name>
</gene>
<name>A0A918FR18_9ACTN</name>
<evidence type="ECO:0000313" key="3">
    <source>
        <dbReference type="Proteomes" id="UP000606194"/>
    </source>
</evidence>
<proteinExistence type="predicted"/>
<evidence type="ECO:0000256" key="1">
    <source>
        <dbReference type="SAM" id="MobiDB-lite"/>
    </source>
</evidence>
<reference evidence="2" key="1">
    <citation type="journal article" date="2014" name="Int. J. Syst. Evol. Microbiol.">
        <title>Complete genome sequence of Corynebacterium casei LMG S-19264T (=DSM 44701T), isolated from a smear-ripened cheese.</title>
        <authorList>
            <consortium name="US DOE Joint Genome Institute (JGI-PGF)"/>
            <person name="Walter F."/>
            <person name="Albersmeier A."/>
            <person name="Kalinowski J."/>
            <person name="Ruckert C."/>
        </authorList>
    </citation>
    <scope>NUCLEOTIDE SEQUENCE</scope>
    <source>
        <strain evidence="2">JCM 4386</strain>
    </source>
</reference>
<organism evidence="2 3">
    <name type="scientific">Streptomyces humidus</name>
    <dbReference type="NCBI Taxonomy" id="52259"/>
    <lineage>
        <taxon>Bacteria</taxon>
        <taxon>Bacillati</taxon>
        <taxon>Actinomycetota</taxon>
        <taxon>Actinomycetes</taxon>
        <taxon>Kitasatosporales</taxon>
        <taxon>Streptomycetaceae</taxon>
        <taxon>Streptomyces</taxon>
    </lineage>
</organism>
<feature type="region of interest" description="Disordered" evidence="1">
    <location>
        <begin position="25"/>
        <end position="105"/>
    </location>
</feature>
<feature type="compositionally biased region" description="Basic and acidic residues" evidence="1">
    <location>
        <begin position="39"/>
        <end position="50"/>
    </location>
</feature>
<dbReference type="Proteomes" id="UP000606194">
    <property type="component" value="Unassembled WGS sequence"/>
</dbReference>
<comment type="caution">
    <text evidence="2">The sequence shown here is derived from an EMBL/GenBank/DDBJ whole genome shotgun (WGS) entry which is preliminary data.</text>
</comment>
<evidence type="ECO:0000313" key="2">
    <source>
        <dbReference type="EMBL" id="GGR70404.1"/>
    </source>
</evidence>
<protein>
    <submittedName>
        <fullName evidence="2">Uncharacterized protein</fullName>
    </submittedName>
</protein>
<reference evidence="2" key="2">
    <citation type="submission" date="2020-09" db="EMBL/GenBank/DDBJ databases">
        <authorList>
            <person name="Sun Q."/>
            <person name="Ohkuma M."/>
        </authorList>
    </citation>
    <scope>NUCLEOTIDE SEQUENCE</scope>
    <source>
        <strain evidence="2">JCM 4386</strain>
    </source>
</reference>
<dbReference type="AlphaFoldDB" id="A0A918FR18"/>